<accession>A0A7W7HPK7</accession>
<dbReference type="Proteomes" id="UP000590511">
    <property type="component" value="Unassembled WGS sequence"/>
</dbReference>
<dbReference type="AlphaFoldDB" id="A0A7W7HPK7"/>
<dbReference type="RefSeq" id="WP_188125840.1">
    <property type="nucleotide sequence ID" value="NZ_BOMP01000144.1"/>
</dbReference>
<gene>
    <name evidence="1" type="ORF">Alo02nite_77760</name>
    <name evidence="2" type="ORF">BJ964_008405</name>
</gene>
<protein>
    <submittedName>
        <fullName evidence="2">Uncharacterized protein</fullName>
    </submittedName>
</protein>
<evidence type="ECO:0000313" key="2">
    <source>
        <dbReference type="EMBL" id="MBB4754244.1"/>
    </source>
</evidence>
<proteinExistence type="predicted"/>
<dbReference type="EMBL" id="BOMP01000144">
    <property type="protein sequence ID" value="GIE44878.1"/>
    <property type="molecule type" value="Genomic_DNA"/>
</dbReference>
<dbReference type="EMBL" id="JACHNC010000001">
    <property type="protein sequence ID" value="MBB4754244.1"/>
    <property type="molecule type" value="Genomic_DNA"/>
</dbReference>
<evidence type="ECO:0000313" key="4">
    <source>
        <dbReference type="Proteomes" id="UP000631312"/>
    </source>
</evidence>
<keyword evidence="4" id="KW-1185">Reference proteome</keyword>
<sequence length="119" mass="12963">MLLSVAWIAALRGIGVRLRPDGIEDRQAFGSIFVPWEALGAPPAILDTWWGSILRGERQVNLVLTDPALVRKRGLRYGPLNSLTTIGVDPGFLAGVIGEYADRPDLRSAIGVPEELARF</sequence>
<evidence type="ECO:0000313" key="3">
    <source>
        <dbReference type="Proteomes" id="UP000590511"/>
    </source>
</evidence>
<evidence type="ECO:0000313" key="1">
    <source>
        <dbReference type="EMBL" id="GIE44878.1"/>
    </source>
</evidence>
<name>A0A7W7HPK7_9ACTN</name>
<organism evidence="2 3">
    <name type="scientific">Actinoplanes lobatus</name>
    <dbReference type="NCBI Taxonomy" id="113568"/>
    <lineage>
        <taxon>Bacteria</taxon>
        <taxon>Bacillati</taxon>
        <taxon>Actinomycetota</taxon>
        <taxon>Actinomycetes</taxon>
        <taxon>Micromonosporales</taxon>
        <taxon>Micromonosporaceae</taxon>
        <taxon>Actinoplanes</taxon>
    </lineage>
</organism>
<dbReference type="Proteomes" id="UP000631312">
    <property type="component" value="Unassembled WGS sequence"/>
</dbReference>
<reference evidence="1 4" key="2">
    <citation type="submission" date="2021-01" db="EMBL/GenBank/DDBJ databases">
        <title>Whole genome shotgun sequence of Actinoplanes lobatus NBRC 12513.</title>
        <authorList>
            <person name="Komaki H."/>
            <person name="Tamura T."/>
        </authorList>
    </citation>
    <scope>NUCLEOTIDE SEQUENCE [LARGE SCALE GENOMIC DNA]</scope>
    <source>
        <strain evidence="1 4">NBRC 12513</strain>
    </source>
</reference>
<reference evidence="2 3" key="1">
    <citation type="submission" date="2020-08" db="EMBL/GenBank/DDBJ databases">
        <title>Sequencing the genomes of 1000 actinobacteria strains.</title>
        <authorList>
            <person name="Klenk H.-P."/>
        </authorList>
    </citation>
    <scope>NUCLEOTIDE SEQUENCE [LARGE SCALE GENOMIC DNA]</scope>
    <source>
        <strain evidence="2 3">DSM 43150</strain>
    </source>
</reference>
<comment type="caution">
    <text evidence="2">The sequence shown here is derived from an EMBL/GenBank/DDBJ whole genome shotgun (WGS) entry which is preliminary data.</text>
</comment>